<name>A0A2W7MF25_9BACI</name>
<dbReference type="EMBL" id="QKZI01000008">
    <property type="protein sequence ID" value="PZX02913.1"/>
    <property type="molecule type" value="Genomic_DNA"/>
</dbReference>
<evidence type="ECO:0000259" key="1">
    <source>
        <dbReference type="Pfam" id="PF00571"/>
    </source>
</evidence>
<feature type="domain" description="CBS" evidence="1">
    <location>
        <begin position="98"/>
        <end position="144"/>
    </location>
</feature>
<dbReference type="InterPro" id="IPR000644">
    <property type="entry name" value="CBS_dom"/>
</dbReference>
<reference evidence="2 3" key="1">
    <citation type="submission" date="2018-06" db="EMBL/GenBank/DDBJ databases">
        <title>Genomic Encyclopedia of Type Strains, Phase IV (KMG-IV): sequencing the most valuable type-strain genomes for metagenomic binning, comparative biology and taxonomic classification.</title>
        <authorList>
            <person name="Goeker M."/>
        </authorList>
    </citation>
    <scope>NUCLEOTIDE SEQUENCE [LARGE SCALE GENOMIC DNA]</scope>
    <source>
        <strain evidence="2 3">DSM 5</strain>
    </source>
</reference>
<dbReference type="InterPro" id="IPR046342">
    <property type="entry name" value="CBS_dom_sf"/>
</dbReference>
<dbReference type="Proteomes" id="UP000248646">
    <property type="component" value="Unassembled WGS sequence"/>
</dbReference>
<evidence type="ECO:0000313" key="2">
    <source>
        <dbReference type="EMBL" id="PZX02913.1"/>
    </source>
</evidence>
<dbReference type="Pfam" id="PF00571">
    <property type="entry name" value="CBS"/>
    <property type="match status" value="1"/>
</dbReference>
<gene>
    <name evidence="2" type="ORF">C7437_1088</name>
</gene>
<dbReference type="OrthoDB" id="49104at2"/>
<accession>A0A2W7MF25</accession>
<dbReference type="Gene3D" id="3.10.580.10">
    <property type="entry name" value="CBS-domain"/>
    <property type="match status" value="1"/>
</dbReference>
<evidence type="ECO:0000313" key="3">
    <source>
        <dbReference type="Proteomes" id="UP000248646"/>
    </source>
</evidence>
<keyword evidence="3" id="KW-1185">Reference proteome</keyword>
<dbReference type="AlphaFoldDB" id="A0A2W7MF25"/>
<dbReference type="SUPFAM" id="SSF54631">
    <property type="entry name" value="CBS-domain pair"/>
    <property type="match status" value="1"/>
</dbReference>
<proteinExistence type="predicted"/>
<comment type="caution">
    <text evidence="2">The sequence shown here is derived from an EMBL/GenBank/DDBJ whole genome shotgun (WGS) entry which is preliminary data.</text>
</comment>
<sequence length="234" mass="26783">MTVRNSDRFVTSYNRIDQLMKDTIGTQEHMAFFRLIDYAKKKNAVIRKYEADLREYGSLRNAIVHGHTSTEFAIAEPHEDVVLKMEEMEVALTKPITVGKIFQTSVTTFQKTDFLSYALKVIKDKKYNQFPVYDGNEFKGLITPVGITMWMASTVDSESFSRKRTSLGEILAHENSRENHQFIGQNASIYEALEVFKEAITRGKRLEALLITEDGKPNKKLIGIVTPMSMMKIK</sequence>
<protein>
    <submittedName>
        <fullName evidence="2">CBS domain protein</fullName>
    </submittedName>
</protein>
<dbReference type="RefSeq" id="WP_111440429.1">
    <property type="nucleotide sequence ID" value="NZ_QKZI01000008.1"/>
</dbReference>
<organism evidence="2 3">
    <name type="scientific">Psychrobacillus insolitus</name>
    <dbReference type="NCBI Taxonomy" id="1461"/>
    <lineage>
        <taxon>Bacteria</taxon>
        <taxon>Bacillati</taxon>
        <taxon>Bacillota</taxon>
        <taxon>Bacilli</taxon>
        <taxon>Bacillales</taxon>
        <taxon>Bacillaceae</taxon>
        <taxon>Psychrobacillus</taxon>
    </lineage>
</organism>